<proteinExistence type="predicted"/>
<dbReference type="AlphaFoldDB" id="A0AAD5T1Y9"/>
<accession>A0AAD5T1Y9</accession>
<dbReference type="EMBL" id="JADGJH010000798">
    <property type="protein sequence ID" value="KAJ3122562.1"/>
    <property type="molecule type" value="Genomic_DNA"/>
</dbReference>
<comment type="caution">
    <text evidence="2">The sequence shown here is derived from an EMBL/GenBank/DDBJ whole genome shotgun (WGS) entry which is preliminary data.</text>
</comment>
<feature type="region of interest" description="Disordered" evidence="1">
    <location>
        <begin position="1"/>
        <end position="63"/>
    </location>
</feature>
<name>A0AAD5T1Y9_9FUNG</name>
<feature type="compositionally biased region" description="Basic and acidic residues" evidence="1">
    <location>
        <begin position="54"/>
        <end position="63"/>
    </location>
</feature>
<reference evidence="2" key="1">
    <citation type="submission" date="2020-05" db="EMBL/GenBank/DDBJ databases">
        <title>Phylogenomic resolution of chytrid fungi.</title>
        <authorList>
            <person name="Stajich J.E."/>
            <person name="Amses K."/>
            <person name="Simmons R."/>
            <person name="Seto K."/>
            <person name="Myers J."/>
            <person name="Bonds A."/>
            <person name="Quandt C.A."/>
            <person name="Barry K."/>
            <person name="Liu P."/>
            <person name="Grigoriev I."/>
            <person name="Longcore J.E."/>
            <person name="James T.Y."/>
        </authorList>
    </citation>
    <scope>NUCLEOTIDE SEQUENCE</scope>
    <source>
        <strain evidence="2">JEL0513</strain>
    </source>
</reference>
<evidence type="ECO:0000313" key="2">
    <source>
        <dbReference type="EMBL" id="KAJ3122562.1"/>
    </source>
</evidence>
<gene>
    <name evidence="2" type="ORF">HK100_011920</name>
</gene>
<keyword evidence="3" id="KW-1185">Reference proteome</keyword>
<dbReference type="Proteomes" id="UP001211907">
    <property type="component" value="Unassembled WGS sequence"/>
</dbReference>
<sequence length="63" mass="7019">MDELEKLRNADLNVSNSADPKDGGNQAMEQLEVLENDRENMGKLDAGGQQKVPAKKEMVQDFQ</sequence>
<organism evidence="2 3">
    <name type="scientific">Physocladia obscura</name>
    <dbReference type="NCBI Taxonomy" id="109957"/>
    <lineage>
        <taxon>Eukaryota</taxon>
        <taxon>Fungi</taxon>
        <taxon>Fungi incertae sedis</taxon>
        <taxon>Chytridiomycota</taxon>
        <taxon>Chytridiomycota incertae sedis</taxon>
        <taxon>Chytridiomycetes</taxon>
        <taxon>Chytridiales</taxon>
        <taxon>Chytriomycetaceae</taxon>
        <taxon>Physocladia</taxon>
    </lineage>
</organism>
<evidence type="ECO:0000256" key="1">
    <source>
        <dbReference type="SAM" id="MobiDB-lite"/>
    </source>
</evidence>
<evidence type="ECO:0000313" key="3">
    <source>
        <dbReference type="Proteomes" id="UP001211907"/>
    </source>
</evidence>
<protein>
    <submittedName>
        <fullName evidence="2">Uncharacterized protein</fullName>
    </submittedName>
</protein>